<dbReference type="EMBL" id="JAWRCP010000002">
    <property type="protein sequence ID" value="MDW6094033.1"/>
    <property type="molecule type" value="Genomic_DNA"/>
</dbReference>
<gene>
    <name evidence="1" type="ORF">SBX64_15955</name>
</gene>
<accession>A0ABU4IXY3</accession>
<comment type="caution">
    <text evidence="1">The sequence shown here is derived from an EMBL/GenBank/DDBJ whole genome shotgun (WGS) entry which is preliminary data.</text>
</comment>
<organism evidence="1 2">
    <name type="scientific">Vibrio rhizosphaerae</name>
    <dbReference type="NCBI Taxonomy" id="398736"/>
    <lineage>
        <taxon>Bacteria</taxon>
        <taxon>Pseudomonadati</taxon>
        <taxon>Pseudomonadota</taxon>
        <taxon>Gammaproteobacteria</taxon>
        <taxon>Vibrionales</taxon>
        <taxon>Vibrionaceae</taxon>
        <taxon>Vibrio</taxon>
    </lineage>
</organism>
<protein>
    <submittedName>
        <fullName evidence="1">Uncharacterized protein</fullName>
    </submittedName>
</protein>
<name>A0ABU4IXY3_9VIBR</name>
<keyword evidence="2" id="KW-1185">Reference proteome</keyword>
<dbReference type="Proteomes" id="UP001279860">
    <property type="component" value="Unassembled WGS sequence"/>
</dbReference>
<sequence>MNDSEIIQGLRRWENSPAYKRIPWNTQTGRVIKVLAGTEWMTLRDIEAKIAVIYPEDRDTQAAISARIREVSPSRHGLVKQKYMEMVNKKQVWRYRLVPTTPVREVAQKIGVAA</sequence>
<proteinExistence type="predicted"/>
<evidence type="ECO:0000313" key="2">
    <source>
        <dbReference type="Proteomes" id="UP001279860"/>
    </source>
</evidence>
<dbReference type="RefSeq" id="WP_318585387.1">
    <property type="nucleotide sequence ID" value="NZ_JAWRCP010000002.1"/>
</dbReference>
<reference evidence="1 2" key="1">
    <citation type="submission" date="2023-11" db="EMBL/GenBank/DDBJ databases">
        <title>Plant-associative lifestyle of Vibrio porteresiae and its evolutionary dynamics.</title>
        <authorList>
            <person name="Rameshkumar N."/>
            <person name="Kirti K."/>
        </authorList>
    </citation>
    <scope>NUCLEOTIDE SEQUENCE [LARGE SCALE GENOMIC DNA]</scope>
    <source>
        <strain evidence="1 2">MSSRF7</strain>
    </source>
</reference>
<evidence type="ECO:0000313" key="1">
    <source>
        <dbReference type="EMBL" id="MDW6094033.1"/>
    </source>
</evidence>